<evidence type="ECO:0000259" key="1">
    <source>
        <dbReference type="Pfam" id="PF03732"/>
    </source>
</evidence>
<reference evidence="2 3" key="1">
    <citation type="journal article" date="2022" name="G3 (Bethesda)">
        <title>Whole-genome sequence and methylome profiling of the almond [Prunus dulcis (Mill.) D.A. Webb] cultivar 'Nonpareil'.</title>
        <authorList>
            <person name="D'Amico-Willman K.M."/>
            <person name="Ouma W.Z."/>
            <person name="Meulia T."/>
            <person name="Sideli G.M."/>
            <person name="Gradziel T.M."/>
            <person name="Fresnedo-Ramirez J."/>
        </authorList>
    </citation>
    <scope>NUCLEOTIDE SEQUENCE [LARGE SCALE GENOMIC DNA]</scope>
    <source>
        <strain evidence="2">Clone GOH B32 T37-40</strain>
    </source>
</reference>
<evidence type="ECO:0000313" key="3">
    <source>
        <dbReference type="Proteomes" id="UP001054821"/>
    </source>
</evidence>
<dbReference type="InterPro" id="IPR005162">
    <property type="entry name" value="Retrotrans_gag_dom"/>
</dbReference>
<sequence length="117" mass="13900">MSTVSLMPWDHTLVIIICLREFSKSLTDRAYTWYTTLAQGFIYSWEDLSSRLCKKYFQHEERVTTTQLNNTRQKHGEDPVDFVRGSGIWLWTAMIRMMKKCLLKFILATLWQITESI</sequence>
<dbReference type="Proteomes" id="UP001054821">
    <property type="component" value="Chromosome 1"/>
</dbReference>
<dbReference type="AlphaFoldDB" id="A0AAD4ZPN8"/>
<dbReference type="EMBL" id="JAJFAZ020000001">
    <property type="protein sequence ID" value="KAI5351846.1"/>
    <property type="molecule type" value="Genomic_DNA"/>
</dbReference>
<dbReference type="Pfam" id="PF03732">
    <property type="entry name" value="Retrotrans_gag"/>
    <property type="match status" value="1"/>
</dbReference>
<proteinExistence type="predicted"/>
<keyword evidence="3" id="KW-1185">Reference proteome</keyword>
<evidence type="ECO:0000313" key="2">
    <source>
        <dbReference type="EMBL" id="KAI5351846.1"/>
    </source>
</evidence>
<accession>A0AAD4ZPN8</accession>
<feature type="domain" description="Retrotransposon gag" evidence="1">
    <location>
        <begin position="22"/>
        <end position="76"/>
    </location>
</feature>
<protein>
    <recommendedName>
        <fullName evidence="1">Retrotransposon gag domain-containing protein</fullName>
    </recommendedName>
</protein>
<name>A0AAD4ZPN8_PRUDU</name>
<organism evidence="2 3">
    <name type="scientific">Prunus dulcis</name>
    <name type="common">Almond</name>
    <name type="synonym">Amygdalus dulcis</name>
    <dbReference type="NCBI Taxonomy" id="3755"/>
    <lineage>
        <taxon>Eukaryota</taxon>
        <taxon>Viridiplantae</taxon>
        <taxon>Streptophyta</taxon>
        <taxon>Embryophyta</taxon>
        <taxon>Tracheophyta</taxon>
        <taxon>Spermatophyta</taxon>
        <taxon>Magnoliopsida</taxon>
        <taxon>eudicotyledons</taxon>
        <taxon>Gunneridae</taxon>
        <taxon>Pentapetalae</taxon>
        <taxon>rosids</taxon>
        <taxon>fabids</taxon>
        <taxon>Rosales</taxon>
        <taxon>Rosaceae</taxon>
        <taxon>Amygdaloideae</taxon>
        <taxon>Amygdaleae</taxon>
        <taxon>Prunus</taxon>
    </lineage>
</organism>
<gene>
    <name evidence="2" type="ORF">L3X38_004737</name>
</gene>
<comment type="caution">
    <text evidence="2">The sequence shown here is derived from an EMBL/GenBank/DDBJ whole genome shotgun (WGS) entry which is preliminary data.</text>
</comment>